<gene>
    <name evidence="2" type="ORF">SNAT2548_LOCUS16625</name>
</gene>
<reference evidence="2" key="1">
    <citation type="submission" date="2021-02" db="EMBL/GenBank/DDBJ databases">
        <authorList>
            <person name="Dougan E. K."/>
            <person name="Rhodes N."/>
            <person name="Thang M."/>
            <person name="Chan C."/>
        </authorList>
    </citation>
    <scope>NUCLEOTIDE SEQUENCE</scope>
</reference>
<evidence type="ECO:0000313" key="2">
    <source>
        <dbReference type="EMBL" id="CAE7317031.1"/>
    </source>
</evidence>
<organism evidence="2 3">
    <name type="scientific">Symbiodinium natans</name>
    <dbReference type="NCBI Taxonomy" id="878477"/>
    <lineage>
        <taxon>Eukaryota</taxon>
        <taxon>Sar</taxon>
        <taxon>Alveolata</taxon>
        <taxon>Dinophyceae</taxon>
        <taxon>Suessiales</taxon>
        <taxon>Symbiodiniaceae</taxon>
        <taxon>Symbiodinium</taxon>
    </lineage>
</organism>
<comment type="caution">
    <text evidence="2">The sequence shown here is derived from an EMBL/GenBank/DDBJ whole genome shotgun (WGS) entry which is preliminary data.</text>
</comment>
<feature type="chain" id="PRO_5032419701" evidence="1">
    <location>
        <begin position="26"/>
        <end position="199"/>
    </location>
</feature>
<dbReference type="Proteomes" id="UP000604046">
    <property type="component" value="Unassembled WGS sequence"/>
</dbReference>
<keyword evidence="1" id="KW-0732">Signal</keyword>
<feature type="signal peptide" evidence="1">
    <location>
        <begin position="1"/>
        <end position="25"/>
    </location>
</feature>
<evidence type="ECO:0000313" key="3">
    <source>
        <dbReference type="Proteomes" id="UP000604046"/>
    </source>
</evidence>
<name>A0A812NPM2_9DINO</name>
<accession>A0A812NPM2</accession>
<evidence type="ECO:0000256" key="1">
    <source>
        <dbReference type="SAM" id="SignalP"/>
    </source>
</evidence>
<proteinExistence type="predicted"/>
<dbReference type="AlphaFoldDB" id="A0A812NPM2"/>
<dbReference type="EMBL" id="CAJNDS010002086">
    <property type="protein sequence ID" value="CAE7317031.1"/>
    <property type="molecule type" value="Genomic_DNA"/>
</dbReference>
<keyword evidence="3" id="KW-1185">Reference proteome</keyword>
<sequence>MRRSWLLAAATWAWTIRCFVSPLLSSQIRVPHVPRAARTSRWRAALTSILRSGQAAKKQWHMFCEEEWDGATEQPDLAIENHSAASLRRFVAAFQQGYRRLSPGALLLEAAEVEPTGRFALAVQEYCQTRLHGLLPSNSQPPRAQLSLMMLGIIAFQVVAGKATADAHAFANDAWPLFWLMLIMSGLPSWAHYGSLMLS</sequence>
<protein>
    <submittedName>
        <fullName evidence="2">Uncharacterized protein</fullName>
    </submittedName>
</protein>